<organism evidence="2 3">
    <name type="scientific">Candidatus Promineifilum breve</name>
    <dbReference type="NCBI Taxonomy" id="1806508"/>
    <lineage>
        <taxon>Bacteria</taxon>
        <taxon>Bacillati</taxon>
        <taxon>Chloroflexota</taxon>
        <taxon>Ardenticatenia</taxon>
        <taxon>Candidatus Promineifilales</taxon>
        <taxon>Candidatus Promineifilaceae</taxon>
        <taxon>Candidatus Promineifilum</taxon>
    </lineage>
</organism>
<name>A0A160T4K7_9CHLR</name>
<dbReference type="Pfam" id="PF03102">
    <property type="entry name" value="NeuB"/>
    <property type="match status" value="1"/>
</dbReference>
<dbReference type="KEGG" id="pbf:CFX0092_A3353"/>
<dbReference type="InterPro" id="IPR051690">
    <property type="entry name" value="PseI-like"/>
</dbReference>
<dbReference type="Gene3D" id="3.20.20.70">
    <property type="entry name" value="Aldolase class I"/>
    <property type="match status" value="1"/>
</dbReference>
<dbReference type="PANTHER" id="PTHR42966">
    <property type="entry name" value="N-ACETYLNEURAMINATE SYNTHASE"/>
    <property type="match status" value="1"/>
</dbReference>
<dbReference type="PANTHER" id="PTHR42966:SF3">
    <property type="entry name" value="BLR5971 PROTEIN"/>
    <property type="match status" value="1"/>
</dbReference>
<accession>A0A160T4K7</accession>
<evidence type="ECO:0000313" key="2">
    <source>
        <dbReference type="EMBL" id="CUS05231.2"/>
    </source>
</evidence>
<evidence type="ECO:0000313" key="3">
    <source>
        <dbReference type="Proteomes" id="UP000215027"/>
    </source>
</evidence>
<dbReference type="OrthoDB" id="9814210at2"/>
<dbReference type="SUPFAM" id="SSF51569">
    <property type="entry name" value="Aldolase"/>
    <property type="match status" value="1"/>
</dbReference>
<dbReference type="GO" id="GO:0050462">
    <property type="term" value="F:N-acetylneuraminate synthase activity"/>
    <property type="evidence" value="ECO:0007669"/>
    <property type="project" value="UniProtKB-EC"/>
</dbReference>
<keyword evidence="3" id="KW-1185">Reference proteome</keyword>
<gene>
    <name evidence="2" type="ORF">CFX0092_A3353</name>
</gene>
<sequence length="302" mass="33917">MTSSTTIKAGRRTIGDGQPVYIIAEIGINHNGSLELARKLIDGAIFAGADAVKFQKRTPELCVPRDQWHLERDTPWGRITYLEYRYKMEFTYEQFRSIDRYCRARNLDWFASCWDEEAVDFMEQFDTPLYKVASATLTDLALVQKMKATGRPLMLSTGMSDMRQIQAAVAVAGPDNLLLAHATSSYPCPPEELNLRMIPTLKALYPTIPIGYSGHEVGLAPTWAAVALGATFVERHITLDRAMWGSDQAASVEVMGFHNLVRNIRDIEQALGDGVKRIYPSELPVMKKLRRIDSTQPDHAHS</sequence>
<dbReference type="InterPro" id="IPR013132">
    <property type="entry name" value="PseI/NeuA/B-like_N"/>
</dbReference>
<keyword evidence="2" id="KW-0808">Transferase</keyword>
<reference evidence="2" key="1">
    <citation type="submission" date="2016-01" db="EMBL/GenBank/DDBJ databases">
        <authorList>
            <person name="Mcilroy J.S."/>
            <person name="Karst M S."/>
            <person name="Albertsen M."/>
        </authorList>
    </citation>
    <scope>NUCLEOTIDE SEQUENCE</scope>
    <source>
        <strain evidence="2">Cfx-K</strain>
    </source>
</reference>
<dbReference type="AlphaFoldDB" id="A0A160T4K7"/>
<dbReference type="InterPro" id="IPR013785">
    <property type="entry name" value="Aldolase_TIM"/>
</dbReference>
<dbReference type="Proteomes" id="UP000215027">
    <property type="component" value="Chromosome I"/>
</dbReference>
<dbReference type="GO" id="GO:0016051">
    <property type="term" value="P:carbohydrate biosynthetic process"/>
    <property type="evidence" value="ECO:0007669"/>
    <property type="project" value="InterPro"/>
</dbReference>
<protein>
    <submittedName>
        <fullName evidence="2">N-acetylneuraminate synthase</fullName>
        <ecNumber evidence="2">2.5.1.56</ecNumber>
    </submittedName>
</protein>
<dbReference type="EC" id="2.5.1.56" evidence="2"/>
<feature type="domain" description="PseI/NeuA/B-like" evidence="1">
    <location>
        <begin position="40"/>
        <end position="276"/>
    </location>
</feature>
<dbReference type="GO" id="GO:0047444">
    <property type="term" value="F:N-acylneuraminate-9-phosphate synthase activity"/>
    <property type="evidence" value="ECO:0007669"/>
    <property type="project" value="TreeGrafter"/>
</dbReference>
<proteinExistence type="predicted"/>
<dbReference type="RefSeq" id="WP_095044470.1">
    <property type="nucleotide sequence ID" value="NZ_LN890655.1"/>
</dbReference>
<dbReference type="EMBL" id="LN890655">
    <property type="protein sequence ID" value="CUS05231.2"/>
    <property type="molecule type" value="Genomic_DNA"/>
</dbReference>
<evidence type="ECO:0000259" key="1">
    <source>
        <dbReference type="Pfam" id="PF03102"/>
    </source>
</evidence>